<organism evidence="2 3">
    <name type="scientific">Rhodotorula mucilaginosa</name>
    <name type="common">Yeast</name>
    <name type="synonym">Rhodotorula rubra</name>
    <dbReference type="NCBI Taxonomy" id="5537"/>
    <lineage>
        <taxon>Eukaryota</taxon>
        <taxon>Fungi</taxon>
        <taxon>Dikarya</taxon>
        <taxon>Basidiomycota</taxon>
        <taxon>Pucciniomycotina</taxon>
        <taxon>Microbotryomycetes</taxon>
        <taxon>Sporidiobolales</taxon>
        <taxon>Sporidiobolaceae</taxon>
        <taxon>Rhodotorula</taxon>
    </lineage>
</organism>
<accession>A0A9P7B4I0</accession>
<sequence length="149" mass="16155">MEATFASSLTSTQLVPPACPRMAAASLRHRAPSPRISAVGSQSPSRRSPRPTLNALPPVPPPSKLMEQLASTPTSPYASMEVPGFSFFQRQEAVELSQFNQRHYQSLAGSTGFDTVVLKQRESDKISLSKMKSAESQRLAPVESPTNQT</sequence>
<gene>
    <name evidence="2" type="ORF">C6P46_006066</name>
</gene>
<dbReference type="Proteomes" id="UP000777482">
    <property type="component" value="Unassembled WGS sequence"/>
</dbReference>
<evidence type="ECO:0000313" key="3">
    <source>
        <dbReference type="Proteomes" id="UP000777482"/>
    </source>
</evidence>
<keyword evidence="3" id="KW-1185">Reference proteome</keyword>
<protein>
    <submittedName>
        <fullName evidence="2">Uncharacterized protein</fullName>
    </submittedName>
</protein>
<feature type="region of interest" description="Disordered" evidence="1">
    <location>
        <begin position="124"/>
        <end position="149"/>
    </location>
</feature>
<dbReference type="AlphaFoldDB" id="A0A9P7B4I0"/>
<evidence type="ECO:0000313" key="2">
    <source>
        <dbReference type="EMBL" id="KAG0658107.1"/>
    </source>
</evidence>
<dbReference type="EMBL" id="PUHQ01000071">
    <property type="protein sequence ID" value="KAG0658107.1"/>
    <property type="molecule type" value="Genomic_DNA"/>
</dbReference>
<evidence type="ECO:0000256" key="1">
    <source>
        <dbReference type="SAM" id="MobiDB-lite"/>
    </source>
</evidence>
<dbReference type="OrthoDB" id="10363551at2759"/>
<feature type="region of interest" description="Disordered" evidence="1">
    <location>
        <begin position="1"/>
        <end position="76"/>
    </location>
</feature>
<comment type="caution">
    <text evidence="2">The sequence shown here is derived from an EMBL/GenBank/DDBJ whole genome shotgun (WGS) entry which is preliminary data.</text>
</comment>
<feature type="compositionally biased region" description="Basic and acidic residues" evidence="1">
    <location>
        <begin position="124"/>
        <end position="135"/>
    </location>
</feature>
<name>A0A9P7B4I0_RHOMI</name>
<proteinExistence type="predicted"/>
<feature type="compositionally biased region" description="Low complexity" evidence="1">
    <location>
        <begin position="43"/>
        <end position="56"/>
    </location>
</feature>
<feature type="compositionally biased region" description="Polar residues" evidence="1">
    <location>
        <begin position="1"/>
        <end position="14"/>
    </location>
</feature>
<reference evidence="2 3" key="1">
    <citation type="submission" date="2020-11" db="EMBL/GenBank/DDBJ databases">
        <title>Kefir isolates.</title>
        <authorList>
            <person name="Marcisauskas S."/>
            <person name="Kim Y."/>
            <person name="Blasche S."/>
        </authorList>
    </citation>
    <scope>NUCLEOTIDE SEQUENCE [LARGE SCALE GENOMIC DNA]</scope>
    <source>
        <strain evidence="2 3">KR</strain>
    </source>
</reference>